<feature type="compositionally biased region" description="Polar residues" evidence="2">
    <location>
        <begin position="776"/>
        <end position="798"/>
    </location>
</feature>
<keyword evidence="1" id="KW-0175">Coiled coil</keyword>
<dbReference type="AlphaFoldDB" id="A0A5R8KK77"/>
<dbReference type="InterPro" id="IPR029044">
    <property type="entry name" value="Nucleotide-diphossugar_trans"/>
</dbReference>
<dbReference type="SUPFAM" id="SSF53448">
    <property type="entry name" value="Nucleotide-diphospho-sugar transferases"/>
    <property type="match status" value="1"/>
</dbReference>
<gene>
    <name evidence="5" type="ORF">FEM03_00865</name>
</gene>
<dbReference type="SUPFAM" id="SSF53756">
    <property type="entry name" value="UDP-Glycosyltransferase/glycogen phosphorylase"/>
    <property type="match status" value="1"/>
</dbReference>
<comment type="caution">
    <text evidence="5">The sequence shown here is derived from an EMBL/GenBank/DDBJ whole genome shotgun (WGS) entry which is preliminary data.</text>
</comment>
<feature type="region of interest" description="Disordered" evidence="2">
    <location>
        <begin position="1"/>
        <end position="24"/>
    </location>
</feature>
<dbReference type="CDD" id="cd00761">
    <property type="entry name" value="Glyco_tranf_GTA_type"/>
    <property type="match status" value="1"/>
</dbReference>
<evidence type="ECO:0000256" key="1">
    <source>
        <dbReference type="SAM" id="Coils"/>
    </source>
</evidence>
<dbReference type="RefSeq" id="WP_138084281.1">
    <property type="nucleotide sequence ID" value="NZ_VAUV01000001.1"/>
</dbReference>
<keyword evidence="5" id="KW-0808">Transferase</keyword>
<dbReference type="Proteomes" id="UP000306196">
    <property type="component" value="Unassembled WGS sequence"/>
</dbReference>
<dbReference type="GO" id="GO:0016757">
    <property type="term" value="F:glycosyltransferase activity"/>
    <property type="evidence" value="ECO:0007669"/>
    <property type="project" value="UniProtKB-ARBA"/>
</dbReference>
<organism evidence="5 6">
    <name type="scientific">Phragmitibacter flavus</name>
    <dbReference type="NCBI Taxonomy" id="2576071"/>
    <lineage>
        <taxon>Bacteria</taxon>
        <taxon>Pseudomonadati</taxon>
        <taxon>Verrucomicrobiota</taxon>
        <taxon>Verrucomicrobiia</taxon>
        <taxon>Verrucomicrobiales</taxon>
        <taxon>Verrucomicrobiaceae</taxon>
        <taxon>Phragmitibacter</taxon>
    </lineage>
</organism>
<protein>
    <submittedName>
        <fullName evidence="5">Glycosyltransferase</fullName>
    </submittedName>
</protein>
<evidence type="ECO:0000313" key="6">
    <source>
        <dbReference type="Proteomes" id="UP000306196"/>
    </source>
</evidence>
<sequence>MLNYSRYSSPRVQSIRDTKSSMPKKSHCIVTPEFLGPTGDGEIGKYCHHLMRLLRQLESEVTIVFTGSFEKGDADHWLRHFRDQHGVEFYTIVLPENRIHWNSGFSFNLNSRAVAEFLEGRQFDAIHFQQWQGNGFIPMQRRRNLGTLPEAVVTITLHSSSEWLAEESQNLRRGSVENLLEGYCERYAVEHADLVISPTMHLIDRAISSGWKLPESRALLPCFIDVLPWAVIPEGIPDELIYYGRLETSKGLEVFAGALRNLVSHSAQAGASKRKVTFLGKPGIVKNKRAALDFLAELEDELRIAFQITVESDLDYPACQDYLSDHPSALVVIAPLQDSHPFTVLECLQQGSRFIASRIGGIPEMMADDSCLFEPTEPDLTAKLLEKLQQPGGATAAAYSSATLREQWRQLLEDTLPEIHRHKATPAISVAARDGAAKRVTICVPHYNHGDYLGDLLDSLEKQTSNDFTVIAVDDGSTCEFSRAAFARHADRHRDKGWRFLTKPNGGIGHTRNDAARHAQTDLLIFMDADNAARPAMVKTFLDAIDRSGCDCLTSHFLAFPDEAKPSTDNACYGHMPVGPCLEAGMLINVFGDANCIIRKTAYDAVGGFTEDRNTSYEDWELFARLALKGYRLDVVPEILFLYRHAAGGFSRATSLYANHLRAMRPYLEALPDWQRRAFLALAGCESPIAPESQIAMERQTTIERLQSRLHKFEARQVELKSKLQEARSKLNVGNERHGSKPRGLRRIGRTLKKFFPHQVFGLAAVKEKSEAGSPHSRTNKSLQVDSRPSTAPATTFQPNQAGRTAMVVARYAEDLSWLNSVPGNIEIFVINKGKPMAANDFQRSGVRVMKRTNLGREADSYLGFIEGDYHQGYDKIIFTQGDPFTHNPDFLSLLSENAHWSNPQPLGCQWLTKKSLPPQHLIDSETEDWINGYKVRKELFSLFTLGTLRYKDRGILYVLDEYLRFHESPHGTNIAEHFFSTVGLADHAERAARSDMGVFTFSALFSVGTDLIARLPKDSVVRMRQLCQKNPIHAYILERLWLHLFDYPFVTTAKNAPSNENDGSSISCLR</sequence>
<evidence type="ECO:0000256" key="2">
    <source>
        <dbReference type="SAM" id="MobiDB-lite"/>
    </source>
</evidence>
<reference evidence="5 6" key="1">
    <citation type="submission" date="2019-05" db="EMBL/GenBank/DDBJ databases">
        <title>Verrucobacter flavum gen. nov., sp. nov. a new member of the family Verrucomicrobiaceae.</title>
        <authorList>
            <person name="Szuroczki S."/>
            <person name="Abbaszade G."/>
            <person name="Szabo A."/>
            <person name="Felfoldi T."/>
            <person name="Schumann P."/>
            <person name="Boka K."/>
            <person name="Keki Z."/>
            <person name="Toumi M."/>
            <person name="Toth E."/>
        </authorList>
    </citation>
    <scope>NUCLEOTIDE SEQUENCE [LARGE SCALE GENOMIC DNA]</scope>
    <source>
        <strain evidence="5 6">MG-N-17</strain>
    </source>
</reference>
<dbReference type="Gene3D" id="3.90.550.10">
    <property type="entry name" value="Spore Coat Polysaccharide Biosynthesis Protein SpsA, Chain A"/>
    <property type="match status" value="1"/>
</dbReference>
<evidence type="ECO:0000259" key="3">
    <source>
        <dbReference type="Pfam" id="PF00535"/>
    </source>
</evidence>
<dbReference type="Gene3D" id="3.40.50.2000">
    <property type="entry name" value="Glycogen Phosphorylase B"/>
    <property type="match status" value="2"/>
</dbReference>
<evidence type="ECO:0000259" key="4">
    <source>
        <dbReference type="Pfam" id="PF13579"/>
    </source>
</evidence>
<dbReference type="Pfam" id="PF00535">
    <property type="entry name" value="Glycos_transf_2"/>
    <property type="match status" value="1"/>
</dbReference>
<dbReference type="OrthoDB" id="174925at2"/>
<keyword evidence="6" id="KW-1185">Reference proteome</keyword>
<feature type="compositionally biased region" description="Polar residues" evidence="2">
    <location>
        <begin position="1"/>
        <end position="12"/>
    </location>
</feature>
<dbReference type="InterPro" id="IPR001173">
    <property type="entry name" value="Glyco_trans_2-like"/>
</dbReference>
<feature type="domain" description="Glycosyltransferase 2-like" evidence="3">
    <location>
        <begin position="441"/>
        <end position="564"/>
    </location>
</feature>
<proteinExistence type="predicted"/>
<evidence type="ECO:0000313" key="5">
    <source>
        <dbReference type="EMBL" id="TLD72657.1"/>
    </source>
</evidence>
<accession>A0A5R8KK77</accession>
<dbReference type="PANTHER" id="PTHR43685:SF2">
    <property type="entry name" value="GLYCOSYLTRANSFERASE 2-LIKE DOMAIN-CONTAINING PROTEIN"/>
    <property type="match status" value="1"/>
</dbReference>
<dbReference type="PANTHER" id="PTHR43685">
    <property type="entry name" value="GLYCOSYLTRANSFERASE"/>
    <property type="match status" value="1"/>
</dbReference>
<dbReference type="InterPro" id="IPR028098">
    <property type="entry name" value="Glyco_trans_4-like_N"/>
</dbReference>
<feature type="region of interest" description="Disordered" evidence="2">
    <location>
        <begin position="768"/>
        <end position="798"/>
    </location>
</feature>
<name>A0A5R8KK77_9BACT</name>
<dbReference type="EMBL" id="VAUV01000001">
    <property type="protein sequence ID" value="TLD72657.1"/>
    <property type="molecule type" value="Genomic_DNA"/>
</dbReference>
<feature type="coiled-coil region" evidence="1">
    <location>
        <begin position="703"/>
        <end position="730"/>
    </location>
</feature>
<feature type="domain" description="Glycosyltransferase subfamily 4-like N-terminal" evidence="4">
    <location>
        <begin position="42"/>
        <end position="210"/>
    </location>
</feature>
<dbReference type="Pfam" id="PF13579">
    <property type="entry name" value="Glyco_trans_4_4"/>
    <property type="match status" value="1"/>
</dbReference>
<dbReference type="InterPro" id="IPR050834">
    <property type="entry name" value="Glycosyltransf_2"/>
</dbReference>